<dbReference type="SUPFAM" id="SSF111369">
    <property type="entry name" value="HlyD-like secretion proteins"/>
    <property type="match status" value="1"/>
</dbReference>
<evidence type="ECO:0000313" key="6">
    <source>
        <dbReference type="Proteomes" id="UP000239480"/>
    </source>
</evidence>
<dbReference type="Gene3D" id="2.40.30.170">
    <property type="match status" value="1"/>
</dbReference>
<dbReference type="GO" id="GO:1990281">
    <property type="term" value="C:efflux pump complex"/>
    <property type="evidence" value="ECO:0007669"/>
    <property type="project" value="TreeGrafter"/>
</dbReference>
<gene>
    <name evidence="5" type="ORF">CLV78_101941</name>
</gene>
<dbReference type="Gene3D" id="2.40.50.100">
    <property type="match status" value="1"/>
</dbReference>
<dbReference type="RefSeq" id="WP_158263421.1">
    <property type="nucleotide sequence ID" value="NZ_PVTD01000001.1"/>
</dbReference>
<feature type="domain" description="Multidrug resistance protein MdtA-like barrel-sandwich hybrid" evidence="3">
    <location>
        <begin position="70"/>
        <end position="244"/>
    </location>
</feature>
<dbReference type="InterPro" id="IPR058627">
    <property type="entry name" value="MdtA-like_C"/>
</dbReference>
<dbReference type="PANTHER" id="PTHR30469:SF36">
    <property type="entry name" value="BLL3903 PROTEIN"/>
    <property type="match status" value="1"/>
</dbReference>
<evidence type="ECO:0000256" key="2">
    <source>
        <dbReference type="SAM" id="Coils"/>
    </source>
</evidence>
<dbReference type="GO" id="GO:0015562">
    <property type="term" value="F:efflux transmembrane transporter activity"/>
    <property type="evidence" value="ECO:0007669"/>
    <property type="project" value="TreeGrafter"/>
</dbReference>
<dbReference type="OrthoDB" id="7811737at2"/>
<dbReference type="InterPro" id="IPR058625">
    <property type="entry name" value="MdtA-like_BSH"/>
</dbReference>
<comment type="caution">
    <text evidence="5">The sequence shown here is derived from an EMBL/GenBank/DDBJ whole genome shotgun (WGS) entry which is preliminary data.</text>
</comment>
<dbReference type="Proteomes" id="UP000239480">
    <property type="component" value="Unassembled WGS sequence"/>
</dbReference>
<dbReference type="AlphaFoldDB" id="A0A2T0S075"/>
<organism evidence="5 6">
    <name type="scientific">Aliiruegeria haliotis</name>
    <dbReference type="NCBI Taxonomy" id="1280846"/>
    <lineage>
        <taxon>Bacteria</taxon>
        <taxon>Pseudomonadati</taxon>
        <taxon>Pseudomonadota</taxon>
        <taxon>Alphaproteobacteria</taxon>
        <taxon>Rhodobacterales</taxon>
        <taxon>Roseobacteraceae</taxon>
        <taxon>Aliiruegeria</taxon>
    </lineage>
</organism>
<name>A0A2T0S075_9RHOB</name>
<dbReference type="PANTHER" id="PTHR30469">
    <property type="entry name" value="MULTIDRUG RESISTANCE PROTEIN MDTA"/>
    <property type="match status" value="1"/>
</dbReference>
<keyword evidence="1" id="KW-0813">Transport</keyword>
<dbReference type="Pfam" id="PF25917">
    <property type="entry name" value="BSH_RND"/>
    <property type="match status" value="1"/>
</dbReference>
<dbReference type="Gene3D" id="2.40.420.20">
    <property type="match status" value="1"/>
</dbReference>
<reference evidence="5 6" key="1">
    <citation type="submission" date="2018-03" db="EMBL/GenBank/DDBJ databases">
        <title>Genomic Encyclopedia of Archaeal and Bacterial Type Strains, Phase II (KMG-II): from individual species to whole genera.</title>
        <authorList>
            <person name="Goeker M."/>
        </authorList>
    </citation>
    <scope>NUCLEOTIDE SEQUENCE [LARGE SCALE GENOMIC DNA]</scope>
    <source>
        <strain evidence="5 6">DSM 29328</strain>
    </source>
</reference>
<keyword evidence="2" id="KW-0175">Coiled coil</keyword>
<evidence type="ECO:0000313" key="5">
    <source>
        <dbReference type="EMBL" id="PRY26837.1"/>
    </source>
</evidence>
<feature type="domain" description="Multidrug resistance protein MdtA-like C-terminal permuted SH3" evidence="4">
    <location>
        <begin position="370"/>
        <end position="426"/>
    </location>
</feature>
<accession>A0A2T0S075</accession>
<keyword evidence="6" id="KW-1185">Reference proteome</keyword>
<feature type="coiled-coil region" evidence="2">
    <location>
        <begin position="107"/>
        <end position="148"/>
    </location>
</feature>
<proteinExistence type="predicted"/>
<evidence type="ECO:0000256" key="1">
    <source>
        <dbReference type="ARBA" id="ARBA00022448"/>
    </source>
</evidence>
<sequence>MNLRPLMIIPPIVLGILGFRMMMQTPDTDGTPPETRPLAVRVMQLEPQAMSATAVGYGHVEPVRVWSAISEVQGRVIRLADGLAVGTVVAEGEELAAIDRTDYELGRQKTEANIAAVEAQISELDRQIENSRATLEVEERILAVAQAEFDRVASLVGRGASTQATQDAAQKTLLAQTTAVTNLKNTLELYPAQRKSLEATLAVRKAELAEANRSLEKTTITAPFRGRVSELNVEVGQFARSGDVLMVLDDISAVEITAEIQPSAFVPMVTVALGDEIASDGTVDTSQAVSLMRAAGVTASVSMEIAGLDARWPSEIKRLRGTMDSQTGTLGLVVRVDDPLVSRREVNRPPLNVGSFVTVTLATQPVAGSLTVPRDALRYTDEGKPFVYIVEAGDTLGLAEVTTGQVIGNEVVVFDGLEGTETLVLSDPHPPVLGMALTPVTPAAMVTAAKEQ</sequence>
<evidence type="ECO:0000259" key="4">
    <source>
        <dbReference type="Pfam" id="PF25967"/>
    </source>
</evidence>
<evidence type="ECO:0000259" key="3">
    <source>
        <dbReference type="Pfam" id="PF25917"/>
    </source>
</evidence>
<protein>
    <submittedName>
        <fullName evidence="5">HlyD family secretion protein</fullName>
    </submittedName>
</protein>
<dbReference type="Gene3D" id="1.10.287.470">
    <property type="entry name" value="Helix hairpin bin"/>
    <property type="match status" value="1"/>
</dbReference>
<dbReference type="Pfam" id="PF25967">
    <property type="entry name" value="RND-MFP_C"/>
    <property type="match status" value="1"/>
</dbReference>
<dbReference type="EMBL" id="PVTD01000001">
    <property type="protein sequence ID" value="PRY26837.1"/>
    <property type="molecule type" value="Genomic_DNA"/>
</dbReference>